<feature type="region of interest" description="Disordered" evidence="3">
    <location>
        <begin position="718"/>
        <end position="889"/>
    </location>
</feature>
<dbReference type="AlphaFoldDB" id="A0A6A6U647"/>
<dbReference type="Proteomes" id="UP000799302">
    <property type="component" value="Unassembled WGS sequence"/>
</dbReference>
<comment type="similarity">
    <text evidence="1">Belongs to the CBF/MAK21 family.</text>
</comment>
<feature type="compositionally biased region" description="Acidic residues" evidence="3">
    <location>
        <begin position="728"/>
        <end position="743"/>
    </location>
</feature>
<dbReference type="OrthoDB" id="28947at2759"/>
<gene>
    <name evidence="5" type="ORF">BT63DRAFT_441303</name>
</gene>
<dbReference type="EMBL" id="MU004237">
    <property type="protein sequence ID" value="KAF2667719.1"/>
    <property type="molecule type" value="Genomic_DNA"/>
</dbReference>
<dbReference type="InterPro" id="IPR005612">
    <property type="entry name" value="CCAAT-binding_factor"/>
</dbReference>
<keyword evidence="6" id="KW-1185">Reference proteome</keyword>
<feature type="region of interest" description="Disordered" evidence="3">
    <location>
        <begin position="1"/>
        <end position="46"/>
    </location>
</feature>
<dbReference type="GO" id="GO:0005634">
    <property type="term" value="C:nucleus"/>
    <property type="evidence" value="ECO:0007669"/>
    <property type="project" value="UniProtKB-ARBA"/>
</dbReference>
<dbReference type="InterPro" id="IPR040155">
    <property type="entry name" value="CEBPZ/Mak21-like"/>
</dbReference>
<evidence type="ECO:0000256" key="2">
    <source>
        <dbReference type="SAM" id="Coils"/>
    </source>
</evidence>
<evidence type="ECO:0000259" key="4">
    <source>
        <dbReference type="Pfam" id="PF03914"/>
    </source>
</evidence>
<name>A0A6A6U647_9PEZI</name>
<dbReference type="Pfam" id="PF03914">
    <property type="entry name" value="CBF"/>
    <property type="match status" value="1"/>
</dbReference>
<evidence type="ECO:0000313" key="6">
    <source>
        <dbReference type="Proteomes" id="UP000799302"/>
    </source>
</evidence>
<reference evidence="5" key="1">
    <citation type="journal article" date="2020" name="Stud. Mycol.">
        <title>101 Dothideomycetes genomes: a test case for predicting lifestyles and emergence of pathogens.</title>
        <authorList>
            <person name="Haridas S."/>
            <person name="Albert R."/>
            <person name="Binder M."/>
            <person name="Bloem J."/>
            <person name="Labutti K."/>
            <person name="Salamov A."/>
            <person name="Andreopoulos B."/>
            <person name="Baker S."/>
            <person name="Barry K."/>
            <person name="Bills G."/>
            <person name="Bluhm B."/>
            <person name="Cannon C."/>
            <person name="Castanera R."/>
            <person name="Culley D."/>
            <person name="Daum C."/>
            <person name="Ezra D."/>
            <person name="Gonzalez J."/>
            <person name="Henrissat B."/>
            <person name="Kuo A."/>
            <person name="Liang C."/>
            <person name="Lipzen A."/>
            <person name="Lutzoni F."/>
            <person name="Magnuson J."/>
            <person name="Mondo S."/>
            <person name="Nolan M."/>
            <person name="Ohm R."/>
            <person name="Pangilinan J."/>
            <person name="Park H.-J."/>
            <person name="Ramirez L."/>
            <person name="Alfaro M."/>
            <person name="Sun H."/>
            <person name="Tritt A."/>
            <person name="Yoshinaga Y."/>
            <person name="Zwiers L.-H."/>
            <person name="Turgeon B."/>
            <person name="Goodwin S."/>
            <person name="Spatafora J."/>
            <person name="Crous P."/>
            <person name="Grigoriev I."/>
        </authorList>
    </citation>
    <scope>NUCLEOTIDE SEQUENCE</scope>
    <source>
        <strain evidence="5">CBS 115976</strain>
    </source>
</reference>
<dbReference type="PANTHER" id="PTHR12048">
    <property type="entry name" value="CCAAT-BINDING FACTOR-RELATED"/>
    <property type="match status" value="1"/>
</dbReference>
<dbReference type="PANTHER" id="PTHR12048:SF0">
    <property type="entry name" value="CCAAT_ENHANCER-BINDING PROTEIN ZETA"/>
    <property type="match status" value="1"/>
</dbReference>
<evidence type="ECO:0000256" key="3">
    <source>
        <dbReference type="SAM" id="MobiDB-lite"/>
    </source>
</evidence>
<feature type="compositionally biased region" description="Basic and acidic residues" evidence="3">
    <location>
        <begin position="28"/>
        <end position="46"/>
    </location>
</feature>
<feature type="compositionally biased region" description="Acidic residues" evidence="3">
    <location>
        <begin position="757"/>
        <end position="795"/>
    </location>
</feature>
<organism evidence="5 6">
    <name type="scientific">Microthyrium microscopicum</name>
    <dbReference type="NCBI Taxonomy" id="703497"/>
    <lineage>
        <taxon>Eukaryota</taxon>
        <taxon>Fungi</taxon>
        <taxon>Dikarya</taxon>
        <taxon>Ascomycota</taxon>
        <taxon>Pezizomycotina</taxon>
        <taxon>Dothideomycetes</taxon>
        <taxon>Dothideomycetes incertae sedis</taxon>
        <taxon>Microthyriales</taxon>
        <taxon>Microthyriaceae</taxon>
        <taxon>Microthyrium</taxon>
    </lineage>
</organism>
<feature type="coiled-coil region" evidence="2">
    <location>
        <begin position="378"/>
        <end position="405"/>
    </location>
</feature>
<evidence type="ECO:0000313" key="5">
    <source>
        <dbReference type="EMBL" id="KAF2667719.1"/>
    </source>
</evidence>
<feature type="compositionally biased region" description="Acidic residues" evidence="3">
    <location>
        <begin position="854"/>
        <end position="870"/>
    </location>
</feature>
<accession>A0A6A6U647</accession>
<dbReference type="InterPro" id="IPR016024">
    <property type="entry name" value="ARM-type_fold"/>
</dbReference>
<sequence length="915" mass="101826">MWKSGTKRKAPESGANGTPKDSKRRAAPWKDKKVADTVKKPSGEGKIRLTFKSRPDWHAAELPPLPTPDVTKTPPYHVVEAMKKHAMALLEAENESAGKSMSQDASHKFMSTIMTSGTLEDRVSALTLGIQESPLHGMKSFESLMVLAKKKSRNHAIMALAAVKDLLSQGLVLPADRKLRYFGKQPGLIAALQDTKDWHEGQLLPGDLKEVHLLSWAFEDWLKKIYFEIIQVLENWCNDEIEYTRTRALGFIFELLKEKPEQEENLLRLLVNKLGDKAKRVSSRASYLLLQLEQSHPNMKQIVTKAIESDVLFKDGQNPSAKYYAIITLNQTVLSSKEPELAQALLDIYFTVFRAVLSKQTGSSVNGAAPPDPSQKMNRKAKARAAEAEKAAKQFEELEEKLIAQILTGVNRAFPFADTSTSTFEAQLDTLYRITHSSNFGTSVQAMILIQMITQAKGVTADRYYRTLYESLLDPRLITSNKQVMYLNLLYKSIKSDLSVKRVQAFVKRILQILPVHEPPFACSALFLVHEISKVFPAVKTMASTAELDDEDEDEHFVDVPEDGAAPIAPTKSYTSTSTFKYDPRKRDPLHTNADHSCLWELLPIQAHFHPSVAVFAQSFLDQSKAPPKPDPTLHTLMHFLDRFVYRNAKANGAPMRGSSIMQPLAGNDAVDLLVSSRAGASAEIPLNTEAFWNKKAGEVAADEVFFHQYFAQSGKNKKKEKKKVKEDDEDDDEEGGEDAGEDEIWKALVNSRPEVEGDSDDDEEGFSDMDDLMADDAADDDGGYSDGADEDDQDVVFNMDSDGEDEEMISEDGGVEINMESDEEVAELNDEDDEAVAAADDDDDEGVFNIADLESDDDAQIGSEDELPSDVEAPVADEAKEKKGKNKKRKLKHLPLFASAEDYAKLIGDSDEEY</sequence>
<protein>
    <submittedName>
        <fullName evidence="5">CBF-domain-containing protein</fullName>
    </submittedName>
</protein>
<dbReference type="SUPFAM" id="SSF48371">
    <property type="entry name" value="ARM repeat"/>
    <property type="match status" value="1"/>
</dbReference>
<evidence type="ECO:0000256" key="1">
    <source>
        <dbReference type="ARBA" id="ARBA00007797"/>
    </source>
</evidence>
<feature type="compositionally biased region" description="Acidic residues" evidence="3">
    <location>
        <begin position="802"/>
        <end position="847"/>
    </location>
</feature>
<keyword evidence="2" id="KW-0175">Coiled coil</keyword>
<proteinExistence type="inferred from homology"/>
<feature type="domain" description="CCAAT-binding factor" evidence="4">
    <location>
        <begin position="443"/>
        <end position="617"/>
    </location>
</feature>